<organism evidence="1 2">
    <name type="scientific">Caerostris extrusa</name>
    <name type="common">Bark spider</name>
    <name type="synonym">Caerostris bankana</name>
    <dbReference type="NCBI Taxonomy" id="172846"/>
    <lineage>
        <taxon>Eukaryota</taxon>
        <taxon>Metazoa</taxon>
        <taxon>Ecdysozoa</taxon>
        <taxon>Arthropoda</taxon>
        <taxon>Chelicerata</taxon>
        <taxon>Arachnida</taxon>
        <taxon>Araneae</taxon>
        <taxon>Araneomorphae</taxon>
        <taxon>Entelegynae</taxon>
        <taxon>Araneoidea</taxon>
        <taxon>Araneidae</taxon>
        <taxon>Caerostris</taxon>
    </lineage>
</organism>
<gene>
    <name evidence="1" type="ORF">CEXT_572411</name>
</gene>
<evidence type="ECO:0000313" key="1">
    <source>
        <dbReference type="EMBL" id="GIX74478.1"/>
    </source>
</evidence>
<sequence length="70" mass="8323">MQMIFELQRSKPPEYHIDKVKVLEKKIRQANLWTVRRFLIPVEYRRLPPQGEGRMLLSESVGQDSAYSPH</sequence>
<name>A0AAV4MRM1_CAEEX</name>
<reference evidence="1 2" key="1">
    <citation type="submission" date="2021-06" db="EMBL/GenBank/DDBJ databases">
        <title>Caerostris extrusa draft genome.</title>
        <authorList>
            <person name="Kono N."/>
            <person name="Arakawa K."/>
        </authorList>
    </citation>
    <scope>NUCLEOTIDE SEQUENCE [LARGE SCALE GENOMIC DNA]</scope>
</reference>
<evidence type="ECO:0000313" key="2">
    <source>
        <dbReference type="Proteomes" id="UP001054945"/>
    </source>
</evidence>
<dbReference type="EMBL" id="BPLR01020070">
    <property type="protein sequence ID" value="GIX74478.1"/>
    <property type="molecule type" value="Genomic_DNA"/>
</dbReference>
<proteinExistence type="predicted"/>
<keyword evidence="2" id="KW-1185">Reference proteome</keyword>
<dbReference type="AlphaFoldDB" id="A0AAV4MRM1"/>
<protein>
    <submittedName>
        <fullName evidence="1">Uncharacterized protein</fullName>
    </submittedName>
</protein>
<accession>A0AAV4MRM1</accession>
<dbReference type="Proteomes" id="UP001054945">
    <property type="component" value="Unassembled WGS sequence"/>
</dbReference>
<comment type="caution">
    <text evidence="1">The sequence shown here is derived from an EMBL/GenBank/DDBJ whole genome shotgun (WGS) entry which is preliminary data.</text>
</comment>